<evidence type="ECO:0000313" key="1">
    <source>
        <dbReference type="EMBL" id="HIY69264.1"/>
    </source>
</evidence>
<dbReference type="Pfam" id="PF09365">
    <property type="entry name" value="DUF2461"/>
    <property type="match status" value="1"/>
</dbReference>
<dbReference type="EMBL" id="DXDA01000060">
    <property type="protein sequence ID" value="HIY69264.1"/>
    <property type="molecule type" value="Genomic_DNA"/>
</dbReference>
<comment type="caution">
    <text evidence="1">The sequence shown here is derived from an EMBL/GenBank/DDBJ whole genome shotgun (WGS) entry which is preliminary data.</text>
</comment>
<dbReference type="AlphaFoldDB" id="A0A9D1Z0F6"/>
<organism evidence="1 2">
    <name type="scientific">Candidatus Alistipes intestinigallinarum</name>
    <dbReference type="NCBI Taxonomy" id="2838440"/>
    <lineage>
        <taxon>Bacteria</taxon>
        <taxon>Pseudomonadati</taxon>
        <taxon>Bacteroidota</taxon>
        <taxon>Bacteroidia</taxon>
        <taxon>Bacteroidales</taxon>
        <taxon>Rikenellaceae</taxon>
        <taxon>Alistipes</taxon>
    </lineage>
</organism>
<dbReference type="NCBIfam" id="TIGR02453">
    <property type="entry name" value="TIGR02453 family protein"/>
    <property type="match status" value="1"/>
</dbReference>
<reference evidence="1" key="2">
    <citation type="submission" date="2021-04" db="EMBL/GenBank/DDBJ databases">
        <authorList>
            <person name="Gilroy R."/>
        </authorList>
    </citation>
    <scope>NUCLEOTIDE SEQUENCE</scope>
    <source>
        <strain evidence="1">5134</strain>
    </source>
</reference>
<dbReference type="PANTHER" id="PTHR36452:SF1">
    <property type="entry name" value="DUF2461 DOMAIN-CONTAINING PROTEIN"/>
    <property type="match status" value="1"/>
</dbReference>
<name>A0A9D1Z0F6_9BACT</name>
<sequence length="225" mass="25899">MEEVLDFLRRLSENNDREWFDAHRTEWAHVKRLWADFTAELIEGIASFDSTVRGLRPQDCTYRIARDTRFSADKRPYKSWLGTFVAPRGKKSGYAGYYFHVEPAGDGLLGNHLLAAGAVCIEPQVLRSIREEVLDHGAEMLQSIDAARGFRLDTANRLKRVPTGFPADSEYAELLKQKDYCLEKPVPEEFVLSGNLPERLVDEFRHTKPFLDQLNRAIQYAYEET</sequence>
<dbReference type="PIRSF" id="PIRSF028451">
    <property type="entry name" value="UCP028451"/>
    <property type="match status" value="1"/>
</dbReference>
<reference evidence="1" key="1">
    <citation type="journal article" date="2021" name="PeerJ">
        <title>Extensive microbial diversity within the chicken gut microbiome revealed by metagenomics and culture.</title>
        <authorList>
            <person name="Gilroy R."/>
            <person name="Ravi A."/>
            <person name="Getino M."/>
            <person name="Pursley I."/>
            <person name="Horton D.L."/>
            <person name="Alikhan N.F."/>
            <person name="Baker D."/>
            <person name="Gharbi K."/>
            <person name="Hall N."/>
            <person name="Watson M."/>
            <person name="Adriaenssens E.M."/>
            <person name="Foster-Nyarko E."/>
            <person name="Jarju S."/>
            <person name="Secka A."/>
            <person name="Antonio M."/>
            <person name="Oren A."/>
            <person name="Chaudhuri R.R."/>
            <person name="La Ragione R."/>
            <person name="Hildebrand F."/>
            <person name="Pallen M.J."/>
        </authorList>
    </citation>
    <scope>NUCLEOTIDE SEQUENCE</scope>
    <source>
        <strain evidence="1">5134</strain>
    </source>
</reference>
<dbReference type="Proteomes" id="UP000886844">
    <property type="component" value="Unassembled WGS sequence"/>
</dbReference>
<dbReference type="InterPro" id="IPR015996">
    <property type="entry name" value="UCP028451"/>
</dbReference>
<proteinExistence type="predicted"/>
<evidence type="ECO:0000313" key="2">
    <source>
        <dbReference type="Proteomes" id="UP000886844"/>
    </source>
</evidence>
<dbReference type="PANTHER" id="PTHR36452">
    <property type="entry name" value="CHROMOSOME 12, WHOLE GENOME SHOTGUN SEQUENCE"/>
    <property type="match status" value="1"/>
</dbReference>
<protein>
    <submittedName>
        <fullName evidence="1">DUF2461 domain-containing protein</fullName>
    </submittedName>
</protein>
<dbReference type="InterPro" id="IPR012808">
    <property type="entry name" value="CHP02453"/>
</dbReference>
<accession>A0A9D1Z0F6</accession>
<gene>
    <name evidence="1" type="ORF">H9828_07590</name>
</gene>